<evidence type="ECO:0000256" key="4">
    <source>
        <dbReference type="ARBA" id="ARBA00022475"/>
    </source>
</evidence>
<evidence type="ECO:0000313" key="10">
    <source>
        <dbReference type="Proteomes" id="UP000249260"/>
    </source>
</evidence>
<proteinExistence type="inferred from homology"/>
<evidence type="ECO:0000256" key="7">
    <source>
        <dbReference type="ARBA" id="ARBA00023136"/>
    </source>
</evidence>
<protein>
    <recommendedName>
        <fullName evidence="8">Probable membrane transporter protein</fullName>
    </recommendedName>
</protein>
<dbReference type="AlphaFoldDB" id="A0A328TSW3"/>
<feature type="transmembrane region" description="Helical" evidence="8">
    <location>
        <begin position="154"/>
        <end position="171"/>
    </location>
</feature>
<name>A0A328TSW3_9BACL</name>
<evidence type="ECO:0000256" key="8">
    <source>
        <dbReference type="RuleBase" id="RU363041"/>
    </source>
</evidence>
<reference evidence="9 10" key="1">
    <citation type="submission" date="2018-06" db="EMBL/GenBank/DDBJ databases">
        <title>Paenibacillus montanisoli sp. nov., isolated from mountain area soil.</title>
        <authorList>
            <person name="Wu M."/>
        </authorList>
    </citation>
    <scope>NUCLEOTIDE SEQUENCE [LARGE SCALE GENOMIC DNA]</scope>
    <source>
        <strain evidence="9 10">RA17</strain>
    </source>
</reference>
<dbReference type="OrthoDB" id="554695at2"/>
<evidence type="ECO:0000256" key="1">
    <source>
        <dbReference type="ARBA" id="ARBA00004651"/>
    </source>
</evidence>
<comment type="similarity">
    <text evidence="2 8">Belongs to the 4-toluene sulfonate uptake permease (TSUP) (TC 2.A.102) family.</text>
</comment>
<feature type="transmembrane region" description="Helical" evidence="8">
    <location>
        <begin position="48"/>
        <end position="67"/>
    </location>
</feature>
<comment type="subcellular location">
    <subcellularLocation>
        <location evidence="1 8">Cell membrane</location>
        <topology evidence="1 8">Multi-pass membrane protein</topology>
    </subcellularLocation>
</comment>
<evidence type="ECO:0000313" key="9">
    <source>
        <dbReference type="EMBL" id="RAP73380.1"/>
    </source>
</evidence>
<feature type="transmembrane region" description="Helical" evidence="8">
    <location>
        <begin position="208"/>
        <end position="226"/>
    </location>
</feature>
<dbReference type="RefSeq" id="WP_112885521.1">
    <property type="nucleotide sequence ID" value="NZ_QLUW01000007.1"/>
</dbReference>
<dbReference type="PANTHER" id="PTHR30269">
    <property type="entry name" value="TRANSMEMBRANE PROTEIN YFCA"/>
    <property type="match status" value="1"/>
</dbReference>
<keyword evidence="3" id="KW-0813">Transport</keyword>
<keyword evidence="5 8" id="KW-0812">Transmembrane</keyword>
<keyword evidence="7 8" id="KW-0472">Membrane</keyword>
<gene>
    <name evidence="9" type="ORF">DL346_27105</name>
</gene>
<feature type="transmembrane region" description="Helical" evidence="8">
    <location>
        <begin position="79"/>
        <end position="96"/>
    </location>
</feature>
<evidence type="ECO:0000256" key="5">
    <source>
        <dbReference type="ARBA" id="ARBA00022692"/>
    </source>
</evidence>
<evidence type="ECO:0000256" key="6">
    <source>
        <dbReference type="ARBA" id="ARBA00022989"/>
    </source>
</evidence>
<feature type="transmembrane region" description="Helical" evidence="8">
    <location>
        <begin position="233"/>
        <end position="253"/>
    </location>
</feature>
<evidence type="ECO:0000256" key="2">
    <source>
        <dbReference type="ARBA" id="ARBA00009142"/>
    </source>
</evidence>
<dbReference type="InterPro" id="IPR052017">
    <property type="entry name" value="TSUP"/>
</dbReference>
<keyword evidence="4 8" id="KW-1003">Cell membrane</keyword>
<organism evidence="9 10">
    <name type="scientific">Paenibacillus montanisoli</name>
    <dbReference type="NCBI Taxonomy" id="2081970"/>
    <lineage>
        <taxon>Bacteria</taxon>
        <taxon>Bacillati</taxon>
        <taxon>Bacillota</taxon>
        <taxon>Bacilli</taxon>
        <taxon>Bacillales</taxon>
        <taxon>Paenibacillaceae</taxon>
        <taxon>Paenibacillus</taxon>
    </lineage>
</organism>
<feature type="transmembrane region" description="Helical" evidence="8">
    <location>
        <begin position="131"/>
        <end position="148"/>
    </location>
</feature>
<dbReference type="EMBL" id="QLUW01000007">
    <property type="protein sequence ID" value="RAP73380.1"/>
    <property type="molecule type" value="Genomic_DNA"/>
</dbReference>
<dbReference type="GO" id="GO:0005886">
    <property type="term" value="C:plasma membrane"/>
    <property type="evidence" value="ECO:0007669"/>
    <property type="project" value="UniProtKB-SubCell"/>
</dbReference>
<comment type="caution">
    <text evidence="9">The sequence shown here is derived from an EMBL/GenBank/DDBJ whole genome shotgun (WGS) entry which is preliminary data.</text>
</comment>
<evidence type="ECO:0000256" key="3">
    <source>
        <dbReference type="ARBA" id="ARBA00022448"/>
    </source>
</evidence>
<keyword evidence="10" id="KW-1185">Reference proteome</keyword>
<dbReference type="Pfam" id="PF01925">
    <property type="entry name" value="TauE"/>
    <property type="match status" value="1"/>
</dbReference>
<keyword evidence="6 8" id="KW-1133">Transmembrane helix</keyword>
<feature type="transmembrane region" description="Helical" evidence="8">
    <location>
        <begin position="102"/>
        <end position="119"/>
    </location>
</feature>
<accession>A0A328TSW3</accession>
<dbReference type="Proteomes" id="UP000249260">
    <property type="component" value="Unassembled WGS sequence"/>
</dbReference>
<dbReference type="PANTHER" id="PTHR30269:SF0">
    <property type="entry name" value="MEMBRANE TRANSPORTER PROTEIN YFCA-RELATED"/>
    <property type="match status" value="1"/>
</dbReference>
<sequence length="257" mass="26897">MELTWEIIALIVIGGFLAAFIDSSVGGGGLVSVPVLLAAGLPPHLALGTNKLSASMSSVTSTLAFLHSGNINLRSTGKLVPFTAIGAAGGALLLQLIPSDWLRPAIVVMLIGVTIYTLLKRNWGMEGSARRKTTAAVKIGMVAAAFLLGGYDGFFGPGTGSFLIFIFLLLGFDFIQAAGNAKLLNFTSNVSSLIVFLALGWVDFRIGLLMGASMVLGSLAGSRLAIRQGARYVKLLFVLVTVALIGRQLWTLISGEN</sequence>
<feature type="transmembrane region" description="Helical" evidence="8">
    <location>
        <begin position="183"/>
        <end position="202"/>
    </location>
</feature>
<dbReference type="InterPro" id="IPR002781">
    <property type="entry name" value="TM_pro_TauE-like"/>
</dbReference>